<dbReference type="GO" id="GO:0016887">
    <property type="term" value="F:ATP hydrolysis activity"/>
    <property type="evidence" value="ECO:0007669"/>
    <property type="project" value="InterPro"/>
</dbReference>
<evidence type="ECO:0000256" key="2">
    <source>
        <dbReference type="ARBA" id="ARBA00022692"/>
    </source>
</evidence>
<dbReference type="CDD" id="cd03228">
    <property type="entry name" value="ABCC_MRP_Like"/>
    <property type="match status" value="1"/>
</dbReference>
<dbReference type="Pfam" id="PF00005">
    <property type="entry name" value="ABC_tran"/>
    <property type="match status" value="1"/>
</dbReference>
<dbReference type="InterPro" id="IPR027417">
    <property type="entry name" value="P-loop_NTPase"/>
</dbReference>
<dbReference type="Proteomes" id="UP001321804">
    <property type="component" value="Chromosome"/>
</dbReference>
<evidence type="ECO:0000256" key="3">
    <source>
        <dbReference type="ARBA" id="ARBA00022741"/>
    </source>
</evidence>
<dbReference type="Gene3D" id="3.40.50.300">
    <property type="entry name" value="P-loop containing nucleotide triphosphate hydrolases"/>
    <property type="match status" value="1"/>
</dbReference>
<proteinExistence type="predicted"/>
<dbReference type="RefSeq" id="WP_317698184.1">
    <property type="nucleotide sequence ID" value="NZ_AP026801.1"/>
</dbReference>
<feature type="domain" description="ABC transmembrane type-1" evidence="9">
    <location>
        <begin position="1"/>
        <end position="69"/>
    </location>
</feature>
<name>A0AAU9DDP9_9LACO</name>
<keyword evidence="11" id="KW-1185">Reference proteome</keyword>
<keyword evidence="6 7" id="KW-0472">Membrane</keyword>
<dbReference type="PANTHER" id="PTHR43394:SF1">
    <property type="entry name" value="ATP-BINDING CASSETTE SUB-FAMILY B MEMBER 10, MITOCHONDRIAL"/>
    <property type="match status" value="1"/>
</dbReference>
<evidence type="ECO:0000256" key="1">
    <source>
        <dbReference type="ARBA" id="ARBA00004651"/>
    </source>
</evidence>
<comment type="subcellular location">
    <subcellularLocation>
        <location evidence="1">Cell membrane</location>
        <topology evidence="1">Multi-pass membrane protein</topology>
    </subcellularLocation>
</comment>
<dbReference type="InterPro" id="IPR003593">
    <property type="entry name" value="AAA+_ATPase"/>
</dbReference>
<dbReference type="InterPro" id="IPR017871">
    <property type="entry name" value="ABC_transporter-like_CS"/>
</dbReference>
<dbReference type="GO" id="GO:0005886">
    <property type="term" value="C:plasma membrane"/>
    <property type="evidence" value="ECO:0007669"/>
    <property type="project" value="UniProtKB-SubCell"/>
</dbReference>
<evidence type="ECO:0000313" key="10">
    <source>
        <dbReference type="EMBL" id="BDR56281.1"/>
    </source>
</evidence>
<dbReference type="InterPro" id="IPR036640">
    <property type="entry name" value="ABC1_TM_sf"/>
</dbReference>
<dbReference type="PROSITE" id="PS50929">
    <property type="entry name" value="ABC_TM1F"/>
    <property type="match status" value="1"/>
</dbReference>
<keyword evidence="5 7" id="KW-1133">Transmembrane helix</keyword>
<dbReference type="SMART" id="SM00382">
    <property type="entry name" value="AAA"/>
    <property type="match status" value="1"/>
</dbReference>
<dbReference type="InterPro" id="IPR003439">
    <property type="entry name" value="ABC_transporter-like_ATP-bd"/>
</dbReference>
<evidence type="ECO:0000259" key="8">
    <source>
        <dbReference type="PROSITE" id="PS50893"/>
    </source>
</evidence>
<dbReference type="PROSITE" id="PS00211">
    <property type="entry name" value="ABC_TRANSPORTER_1"/>
    <property type="match status" value="1"/>
</dbReference>
<evidence type="ECO:0000259" key="9">
    <source>
        <dbReference type="PROSITE" id="PS50929"/>
    </source>
</evidence>
<evidence type="ECO:0000256" key="4">
    <source>
        <dbReference type="ARBA" id="ARBA00022840"/>
    </source>
</evidence>
<dbReference type="EMBL" id="AP026801">
    <property type="protein sequence ID" value="BDR56281.1"/>
    <property type="molecule type" value="Genomic_DNA"/>
</dbReference>
<dbReference type="SUPFAM" id="SSF52540">
    <property type="entry name" value="P-loop containing nucleoside triphosphate hydrolases"/>
    <property type="match status" value="1"/>
</dbReference>
<evidence type="ECO:0000256" key="7">
    <source>
        <dbReference type="SAM" id="Phobius"/>
    </source>
</evidence>
<sequence length="300" mass="33376">MKNAKIQGQVGMVTAFLNIVSQLILIGATGLLVFAGKISIGSIVAVLELSAKIFDSLGIVSRFLVAVNSTIPISQKIAEISSKSVTNNNQDTEIRQSFHDLKFEDVGFKYQVSNDYVFRHLNFTVKKGDFIQVFGKSGIGKTTLFKVITGELTPTEGKIYYNNTSTENMTYLDRSNLVQMVPQDGYIFDDSVEGNISLGRDVKRNSIDNLINELEIPKGDPAHFSGGEKQRIGLARALVSQDKLTLIDEGLSQIDIESARKFLNVINKYNKYAIIFISHRDDELKDVPHEIINLEESNIH</sequence>
<evidence type="ECO:0000256" key="6">
    <source>
        <dbReference type="ARBA" id="ARBA00023136"/>
    </source>
</evidence>
<evidence type="ECO:0000313" key="11">
    <source>
        <dbReference type="Proteomes" id="UP001321804"/>
    </source>
</evidence>
<organism evidence="10 11">
    <name type="scientific">Xylocopilactobacillus apis</name>
    <dbReference type="NCBI Taxonomy" id="2932183"/>
    <lineage>
        <taxon>Bacteria</taxon>
        <taxon>Bacillati</taxon>
        <taxon>Bacillota</taxon>
        <taxon>Bacilli</taxon>
        <taxon>Lactobacillales</taxon>
        <taxon>Lactobacillaceae</taxon>
        <taxon>Xylocopilactobacillus</taxon>
    </lineage>
</organism>
<protein>
    <submittedName>
        <fullName evidence="10">Uncharacterized protein</fullName>
    </submittedName>
</protein>
<feature type="transmembrane region" description="Helical" evidence="7">
    <location>
        <begin position="12"/>
        <end position="35"/>
    </location>
</feature>
<evidence type="ECO:0000256" key="5">
    <source>
        <dbReference type="ARBA" id="ARBA00022989"/>
    </source>
</evidence>
<dbReference type="PANTHER" id="PTHR43394">
    <property type="entry name" value="ATP-DEPENDENT PERMEASE MDL1, MITOCHONDRIAL"/>
    <property type="match status" value="1"/>
</dbReference>
<feature type="domain" description="ABC transporter" evidence="8">
    <location>
        <begin position="101"/>
        <end position="300"/>
    </location>
</feature>
<gene>
    <name evidence="10" type="ORF">KIMC2_08430</name>
</gene>
<dbReference type="SUPFAM" id="SSF90123">
    <property type="entry name" value="ABC transporter transmembrane region"/>
    <property type="match status" value="1"/>
</dbReference>
<dbReference type="KEGG" id="xak:KIMC2_08430"/>
<keyword evidence="3" id="KW-0547">Nucleotide-binding</keyword>
<reference evidence="10 11" key="1">
    <citation type="journal article" date="2023" name="Microbiol. Spectr.">
        <title>Symbiosis of Carpenter Bees with Uncharacterized Lactic Acid Bacteria Showing NAD Auxotrophy.</title>
        <authorList>
            <person name="Kawasaki S."/>
            <person name="Ozawa K."/>
            <person name="Mori T."/>
            <person name="Yamamoto A."/>
            <person name="Ito M."/>
            <person name="Ohkuma M."/>
            <person name="Sakamoto M."/>
            <person name="Matsutani M."/>
        </authorList>
    </citation>
    <scope>NUCLEOTIDE SEQUENCE [LARGE SCALE GENOMIC DNA]</scope>
    <source>
        <strain evidence="10 11">KimC2</strain>
    </source>
</reference>
<keyword evidence="4" id="KW-0067">ATP-binding</keyword>
<keyword evidence="2 7" id="KW-0812">Transmembrane</keyword>
<accession>A0AAU9DDP9</accession>
<dbReference type="PROSITE" id="PS50893">
    <property type="entry name" value="ABC_TRANSPORTER_2"/>
    <property type="match status" value="1"/>
</dbReference>
<dbReference type="AlphaFoldDB" id="A0AAU9DDP9"/>
<dbReference type="GO" id="GO:0005524">
    <property type="term" value="F:ATP binding"/>
    <property type="evidence" value="ECO:0007669"/>
    <property type="project" value="UniProtKB-KW"/>
</dbReference>
<dbReference type="InterPro" id="IPR011527">
    <property type="entry name" value="ABC1_TM_dom"/>
</dbReference>
<dbReference type="InterPro" id="IPR039421">
    <property type="entry name" value="Type_1_exporter"/>
</dbReference>
<dbReference type="GO" id="GO:0015421">
    <property type="term" value="F:ABC-type oligopeptide transporter activity"/>
    <property type="evidence" value="ECO:0007669"/>
    <property type="project" value="TreeGrafter"/>
</dbReference>